<organism evidence="1 2">
    <name type="scientific">Cyanomargarita calcarea GSE-NOS-MK-12-04C</name>
    <dbReference type="NCBI Taxonomy" id="2839659"/>
    <lineage>
        <taxon>Bacteria</taxon>
        <taxon>Bacillati</taxon>
        <taxon>Cyanobacteriota</taxon>
        <taxon>Cyanophyceae</taxon>
        <taxon>Nostocales</taxon>
        <taxon>Cyanomargaritaceae</taxon>
        <taxon>Cyanomargarita</taxon>
    </lineage>
</organism>
<dbReference type="AlphaFoldDB" id="A0A951QN02"/>
<proteinExistence type="predicted"/>
<reference evidence="1" key="2">
    <citation type="journal article" date="2022" name="Microbiol. Resour. Announc.">
        <title>Metagenome Sequencing to Explore Phylogenomics of Terrestrial Cyanobacteria.</title>
        <authorList>
            <person name="Ward R.D."/>
            <person name="Stajich J.E."/>
            <person name="Johansen J.R."/>
            <person name="Huntemann M."/>
            <person name="Clum A."/>
            <person name="Foster B."/>
            <person name="Foster B."/>
            <person name="Roux S."/>
            <person name="Palaniappan K."/>
            <person name="Varghese N."/>
            <person name="Mukherjee S."/>
            <person name="Reddy T.B.K."/>
            <person name="Daum C."/>
            <person name="Copeland A."/>
            <person name="Chen I.A."/>
            <person name="Ivanova N.N."/>
            <person name="Kyrpides N.C."/>
            <person name="Shapiro N."/>
            <person name="Eloe-Fadrosh E.A."/>
            <person name="Pietrasiak N."/>
        </authorList>
    </citation>
    <scope>NUCLEOTIDE SEQUENCE</scope>
    <source>
        <strain evidence="1">GSE-NOS-MK-12-04C</strain>
    </source>
</reference>
<name>A0A951QN02_9CYAN</name>
<dbReference type="Proteomes" id="UP000729701">
    <property type="component" value="Unassembled WGS sequence"/>
</dbReference>
<reference evidence="1" key="1">
    <citation type="submission" date="2021-05" db="EMBL/GenBank/DDBJ databases">
        <authorList>
            <person name="Pietrasiak N."/>
            <person name="Ward R."/>
            <person name="Stajich J.E."/>
            <person name="Kurbessoian T."/>
        </authorList>
    </citation>
    <scope>NUCLEOTIDE SEQUENCE</scope>
    <source>
        <strain evidence="1">GSE-NOS-MK-12-04C</strain>
    </source>
</reference>
<evidence type="ECO:0000313" key="1">
    <source>
        <dbReference type="EMBL" id="MBW4669264.1"/>
    </source>
</evidence>
<evidence type="ECO:0000313" key="2">
    <source>
        <dbReference type="Proteomes" id="UP000729701"/>
    </source>
</evidence>
<accession>A0A951QN02</accession>
<comment type="caution">
    <text evidence="1">The sequence shown here is derived from an EMBL/GenBank/DDBJ whole genome shotgun (WGS) entry which is preliminary data.</text>
</comment>
<sequence length="115" mass="13062">MNYEIARKLLVDQTIITEEYPDALLMRMQKGKPPVPGQITSILLALKVVFEGLKEDTTLERDLAYALYQLSVKTQHLFAAGRKAGIDWPPLLKEDLVRIAQAAESIFSDDWHTLH</sequence>
<dbReference type="EMBL" id="JAHHGZ010000019">
    <property type="protein sequence ID" value="MBW4669264.1"/>
    <property type="molecule type" value="Genomic_DNA"/>
</dbReference>
<gene>
    <name evidence="1" type="ORF">KME60_18040</name>
</gene>
<protein>
    <submittedName>
        <fullName evidence="1">Dethiobiotin synthetase</fullName>
    </submittedName>
</protein>